<evidence type="ECO:0000256" key="11">
    <source>
        <dbReference type="RuleBase" id="RU363096"/>
    </source>
</evidence>
<evidence type="ECO:0000256" key="1">
    <source>
        <dbReference type="ARBA" id="ARBA00004229"/>
    </source>
</evidence>
<dbReference type="PANTHER" id="PTHR31727:SF11">
    <property type="entry name" value="ACYL-[ACYL-CARRIER-PROTEIN] HYDROLASE"/>
    <property type="match status" value="1"/>
</dbReference>
<evidence type="ECO:0000259" key="13">
    <source>
        <dbReference type="Pfam" id="PF20791"/>
    </source>
</evidence>
<keyword evidence="14" id="KW-1185">Reference proteome</keyword>
<dbReference type="GO" id="GO:0016297">
    <property type="term" value="F:fatty acyl-[ACP] hydrolase activity"/>
    <property type="evidence" value="ECO:0007669"/>
    <property type="project" value="InterPro"/>
</dbReference>
<gene>
    <name evidence="15" type="primary">LOC111012889</name>
</gene>
<accession>A0A6J1CMR0</accession>
<dbReference type="RefSeq" id="XP_022142884.1">
    <property type="nucleotide sequence ID" value="XM_022287192.1"/>
</dbReference>
<dbReference type="InterPro" id="IPR049427">
    <property type="entry name" value="Acyl-ACP_TE_C"/>
</dbReference>
<comment type="subcellular location">
    <subcellularLocation>
        <location evidence="1 11">Plastid</location>
        <location evidence="1 11">Chloroplast</location>
    </subcellularLocation>
</comment>
<evidence type="ECO:0000313" key="14">
    <source>
        <dbReference type="Proteomes" id="UP000504603"/>
    </source>
</evidence>
<evidence type="ECO:0000256" key="4">
    <source>
        <dbReference type="ARBA" id="ARBA00022528"/>
    </source>
</evidence>
<dbReference type="OrthoDB" id="10372080at2759"/>
<dbReference type="InterPro" id="IPR002864">
    <property type="entry name" value="Acyl-ACP_thioesterase_NHD"/>
</dbReference>
<dbReference type="GeneID" id="111012889"/>
<sequence>MVSIINQLQESAINHFKSCGLVETGYASTREMDKRGLIWVVHKLQVVVDLYPSWNDIVQLSTWVCVCGKNNFRRDWIIHDSKTGEVLIRAICFYALMNKDTRKLSNVDDEIMADITPFLSNCDPIVKEDNSILRKLDVNSKDCIGSHLVTKSCDLDLNQHVSHIISYINWILESAPPMVVKNHWLSAITIKYRKECGIDRKLKSLYVPIRDDNNGDESEEGIKFQHAFFTDECELVRARTVWKPKPT</sequence>
<keyword evidence="8" id="KW-0809">Transit peptide</keyword>
<keyword evidence="9 11" id="KW-0443">Lipid metabolism</keyword>
<keyword evidence="6 11" id="KW-0378">Hydrolase</keyword>
<dbReference type="Gene3D" id="3.10.129.10">
    <property type="entry name" value="Hotdog Thioesterase"/>
    <property type="match status" value="1"/>
</dbReference>
<keyword evidence="3 11" id="KW-0444">Lipid biosynthesis</keyword>
<dbReference type="EC" id="3.1.2.-" evidence="11"/>
<organism evidence="14 15">
    <name type="scientific">Momordica charantia</name>
    <name type="common">Bitter gourd</name>
    <name type="synonym">Balsam pear</name>
    <dbReference type="NCBI Taxonomy" id="3673"/>
    <lineage>
        <taxon>Eukaryota</taxon>
        <taxon>Viridiplantae</taxon>
        <taxon>Streptophyta</taxon>
        <taxon>Embryophyta</taxon>
        <taxon>Tracheophyta</taxon>
        <taxon>Spermatophyta</taxon>
        <taxon>Magnoliopsida</taxon>
        <taxon>eudicotyledons</taxon>
        <taxon>Gunneridae</taxon>
        <taxon>Pentapetalae</taxon>
        <taxon>rosids</taxon>
        <taxon>fabids</taxon>
        <taxon>Cucurbitales</taxon>
        <taxon>Cucurbitaceae</taxon>
        <taxon>Momordiceae</taxon>
        <taxon>Momordica</taxon>
    </lineage>
</organism>
<evidence type="ECO:0000256" key="3">
    <source>
        <dbReference type="ARBA" id="ARBA00022516"/>
    </source>
</evidence>
<keyword evidence="10 11" id="KW-0275">Fatty acid biosynthesis</keyword>
<dbReference type="InterPro" id="IPR045023">
    <property type="entry name" value="FATA/B"/>
</dbReference>
<evidence type="ECO:0000256" key="2">
    <source>
        <dbReference type="ARBA" id="ARBA00006500"/>
    </source>
</evidence>
<dbReference type="Proteomes" id="UP000504603">
    <property type="component" value="Unplaced"/>
</dbReference>
<feature type="domain" description="Acyl-ACP thioesterase N-terminal hotdog" evidence="12">
    <location>
        <begin position="1"/>
        <end position="114"/>
    </location>
</feature>
<dbReference type="GO" id="GO:0009507">
    <property type="term" value="C:chloroplast"/>
    <property type="evidence" value="ECO:0007669"/>
    <property type="project" value="UniProtKB-SubCell"/>
</dbReference>
<comment type="function">
    <text evidence="11">Plays an essential role in chain termination during de novo fatty acid synthesis.</text>
</comment>
<evidence type="ECO:0000313" key="15">
    <source>
        <dbReference type="RefSeq" id="XP_022142884.1"/>
    </source>
</evidence>
<dbReference type="InterPro" id="IPR029069">
    <property type="entry name" value="HotDog_dom_sf"/>
</dbReference>
<evidence type="ECO:0000256" key="6">
    <source>
        <dbReference type="ARBA" id="ARBA00022801"/>
    </source>
</evidence>
<evidence type="ECO:0000256" key="5">
    <source>
        <dbReference type="ARBA" id="ARBA00022640"/>
    </source>
</evidence>
<keyword evidence="7 11" id="KW-0276">Fatty acid metabolism</keyword>
<evidence type="ECO:0000259" key="12">
    <source>
        <dbReference type="Pfam" id="PF01643"/>
    </source>
</evidence>
<dbReference type="PANTHER" id="PTHR31727">
    <property type="entry name" value="OLEOYL-ACYL CARRIER PROTEIN THIOESTERASE 1, CHLOROPLASTIC"/>
    <property type="match status" value="1"/>
</dbReference>
<dbReference type="KEGG" id="mcha:111012889"/>
<comment type="similarity">
    <text evidence="2 11">Belongs to the acyl-ACP thioesterase family.</text>
</comment>
<reference evidence="15" key="1">
    <citation type="submission" date="2025-08" db="UniProtKB">
        <authorList>
            <consortium name="RefSeq"/>
        </authorList>
    </citation>
    <scope>IDENTIFICATION</scope>
    <source>
        <strain evidence="15">OHB3-1</strain>
    </source>
</reference>
<name>A0A6J1CMR0_MOMCH</name>
<evidence type="ECO:0000256" key="9">
    <source>
        <dbReference type="ARBA" id="ARBA00023098"/>
    </source>
</evidence>
<dbReference type="SUPFAM" id="SSF54637">
    <property type="entry name" value="Thioesterase/thiol ester dehydrase-isomerase"/>
    <property type="match status" value="2"/>
</dbReference>
<evidence type="ECO:0000256" key="8">
    <source>
        <dbReference type="ARBA" id="ARBA00022946"/>
    </source>
</evidence>
<dbReference type="AlphaFoldDB" id="A0A6J1CMR0"/>
<keyword evidence="5 11" id="KW-0934">Plastid</keyword>
<proteinExistence type="inferred from homology"/>
<evidence type="ECO:0000256" key="10">
    <source>
        <dbReference type="ARBA" id="ARBA00023160"/>
    </source>
</evidence>
<dbReference type="Pfam" id="PF01643">
    <property type="entry name" value="Acyl-ACP_TE"/>
    <property type="match status" value="1"/>
</dbReference>
<dbReference type="GO" id="GO:0000036">
    <property type="term" value="F:acyl carrier activity"/>
    <property type="evidence" value="ECO:0007669"/>
    <property type="project" value="TreeGrafter"/>
</dbReference>
<protein>
    <recommendedName>
        <fullName evidence="11">Acyl-[acyl-carrier-protein] hydrolase</fullName>
        <ecNumber evidence="11">3.1.2.-</ecNumber>
    </recommendedName>
</protein>
<keyword evidence="4 11" id="KW-0150">Chloroplast</keyword>
<evidence type="ECO:0000256" key="7">
    <source>
        <dbReference type="ARBA" id="ARBA00022832"/>
    </source>
</evidence>
<dbReference type="Pfam" id="PF20791">
    <property type="entry name" value="Acyl-ACP_TE_C"/>
    <property type="match status" value="1"/>
</dbReference>
<feature type="domain" description="Acyl-ACP thioesterase-like C-terminal" evidence="13">
    <location>
        <begin position="148"/>
        <end position="243"/>
    </location>
</feature>